<evidence type="ECO:0000313" key="2">
    <source>
        <dbReference type="Proteomes" id="UP000034603"/>
    </source>
</evidence>
<dbReference type="AlphaFoldDB" id="A0A0G0KT80"/>
<proteinExistence type="predicted"/>
<dbReference type="InterPro" id="IPR023168">
    <property type="entry name" value="GatB_Yqey_C_2"/>
</dbReference>
<dbReference type="Proteomes" id="UP000034603">
    <property type="component" value="Unassembled WGS sequence"/>
</dbReference>
<dbReference type="PANTHER" id="PTHR28055">
    <property type="entry name" value="ALTERED INHERITANCE OF MITOCHONDRIA PROTEIN 41, MITOCHONDRIAL"/>
    <property type="match status" value="1"/>
</dbReference>
<dbReference type="EMBL" id="LBTR01000042">
    <property type="protein sequence ID" value="KKQ43776.1"/>
    <property type="molecule type" value="Genomic_DNA"/>
</dbReference>
<accession>A0A0G0KT80</accession>
<dbReference type="GO" id="GO:0016884">
    <property type="term" value="F:carbon-nitrogen ligase activity, with glutamine as amido-N-donor"/>
    <property type="evidence" value="ECO:0007669"/>
    <property type="project" value="InterPro"/>
</dbReference>
<evidence type="ECO:0000313" key="1">
    <source>
        <dbReference type="EMBL" id="KKQ43776.1"/>
    </source>
</evidence>
<protein>
    <submittedName>
        <fullName evidence="1">GatB/YqeY domain-containing protein</fullName>
    </submittedName>
</protein>
<dbReference type="InterPro" id="IPR003789">
    <property type="entry name" value="Asn/Gln_tRNA_amidoTrase-B-like"/>
</dbReference>
<comment type="caution">
    <text evidence="1">The sequence shown here is derived from an EMBL/GenBank/DDBJ whole genome shotgun (WGS) entry which is preliminary data.</text>
</comment>
<dbReference type="InterPro" id="IPR042184">
    <property type="entry name" value="YqeY/Aim41_N"/>
</dbReference>
<sequence length="157" mass="17138">MIADTITAKIGDALKAKDELRLSVLRMLSSALNYEKIAKQHDLNEQEEIAVVRREAKKRNDSIDSLKNALGKQTSAGGDSEINVRIEKDQKEIDILKEYLPAEMDETELQKLVDDAISETGATSISDMGRVIGIVMGKAAGRVEGGKVSQAVKNKLV</sequence>
<dbReference type="Gene3D" id="1.10.10.410">
    <property type="match status" value="1"/>
</dbReference>
<dbReference type="InterPro" id="IPR019004">
    <property type="entry name" value="YqeY/Aim41"/>
</dbReference>
<dbReference type="PANTHER" id="PTHR28055:SF1">
    <property type="entry name" value="ALTERED INHERITANCE OF MITOCHONDRIA PROTEIN 41, MITOCHONDRIAL"/>
    <property type="match status" value="1"/>
</dbReference>
<gene>
    <name evidence="1" type="ORF">US62_C0042G0003</name>
</gene>
<name>A0A0G0KT80_9BACT</name>
<dbReference type="Gene3D" id="1.10.1510.10">
    <property type="entry name" value="Uncharacterised protein YqeY/AIM41 PF09424, N-terminal domain"/>
    <property type="match status" value="1"/>
</dbReference>
<dbReference type="Pfam" id="PF09424">
    <property type="entry name" value="YqeY"/>
    <property type="match status" value="1"/>
</dbReference>
<dbReference type="SUPFAM" id="SSF89095">
    <property type="entry name" value="GatB/YqeY motif"/>
    <property type="match status" value="1"/>
</dbReference>
<reference evidence="1 2" key="1">
    <citation type="journal article" date="2015" name="Nature">
        <title>rRNA introns, odd ribosomes, and small enigmatic genomes across a large radiation of phyla.</title>
        <authorList>
            <person name="Brown C.T."/>
            <person name="Hug L.A."/>
            <person name="Thomas B.C."/>
            <person name="Sharon I."/>
            <person name="Castelle C.J."/>
            <person name="Singh A."/>
            <person name="Wilkins M.J."/>
            <person name="Williams K.H."/>
            <person name="Banfield J.F."/>
        </authorList>
    </citation>
    <scope>NUCLEOTIDE SEQUENCE [LARGE SCALE GENOMIC DNA]</scope>
</reference>
<organism evidence="1 2">
    <name type="scientific">Candidatus Woesebacteria bacterium GW2011_GWA1_37_8</name>
    <dbReference type="NCBI Taxonomy" id="1618546"/>
    <lineage>
        <taxon>Bacteria</taxon>
        <taxon>Candidatus Woeseibacteriota</taxon>
    </lineage>
</organism>